<keyword evidence="8" id="KW-0411">Iron-sulfur</keyword>
<keyword evidence="3" id="KW-0479">Metal-binding</keyword>
<evidence type="ECO:0000256" key="9">
    <source>
        <dbReference type="PIRNR" id="PIRNR000361"/>
    </source>
</evidence>
<evidence type="ECO:0000256" key="4">
    <source>
        <dbReference type="ARBA" id="ARBA00022827"/>
    </source>
</evidence>
<keyword evidence="4 9" id="KW-0274">FAD</keyword>
<dbReference type="STRING" id="463040.CAL15_08655"/>
<dbReference type="GO" id="GO:0046872">
    <property type="term" value="F:metal ion binding"/>
    <property type="evidence" value="ECO:0007669"/>
    <property type="project" value="UniProtKB-KW"/>
</dbReference>
<keyword evidence="5 9" id="KW-0521">NADP</keyword>
<dbReference type="Pfam" id="PF12838">
    <property type="entry name" value="Fer4_7"/>
    <property type="match status" value="1"/>
</dbReference>
<feature type="binding site" evidence="10">
    <location>
        <begin position="387"/>
        <end position="388"/>
    </location>
    <ligand>
        <name>NADP(+)</name>
        <dbReference type="ChEBI" id="CHEBI:58349"/>
    </ligand>
</feature>
<dbReference type="PROSITE" id="PS51379">
    <property type="entry name" value="4FE4S_FER_2"/>
    <property type="match status" value="2"/>
</dbReference>
<dbReference type="InterPro" id="IPR039261">
    <property type="entry name" value="FNR_nucleotide-bd"/>
</dbReference>
<dbReference type="PROSITE" id="PS51384">
    <property type="entry name" value="FAD_FR"/>
    <property type="match status" value="1"/>
</dbReference>
<dbReference type="InterPro" id="IPR017938">
    <property type="entry name" value="Riboflavin_synthase-like_b-brl"/>
</dbReference>
<evidence type="ECO:0000256" key="7">
    <source>
        <dbReference type="ARBA" id="ARBA00023004"/>
    </source>
</evidence>
<feature type="domain" description="4Fe-4S ferredoxin-type" evidence="11">
    <location>
        <begin position="42"/>
        <end position="69"/>
    </location>
</feature>
<feature type="binding site" evidence="10">
    <location>
        <begin position="351"/>
        <end position="352"/>
    </location>
    <ligand>
        <name>NADP(+)</name>
        <dbReference type="ChEBI" id="CHEBI:58349"/>
    </ligand>
</feature>
<dbReference type="PIRSF" id="PIRSF501177">
    <property type="entry name" value="BoxA"/>
    <property type="match status" value="1"/>
</dbReference>
<evidence type="ECO:0000256" key="1">
    <source>
        <dbReference type="ARBA" id="ARBA00001974"/>
    </source>
</evidence>
<comment type="catalytic activity">
    <reaction evidence="9">
        <text>benzoyl-CoA + NADPH + O2 + H(+) = 2,3-epoxy-2,3-dihydrobenzoyl-CoA + NADP(+) + H2O</text>
        <dbReference type="Rhea" id="RHEA:48312"/>
        <dbReference type="ChEBI" id="CHEBI:15377"/>
        <dbReference type="ChEBI" id="CHEBI:15378"/>
        <dbReference type="ChEBI" id="CHEBI:15379"/>
        <dbReference type="ChEBI" id="CHEBI:57369"/>
        <dbReference type="ChEBI" id="CHEBI:57783"/>
        <dbReference type="ChEBI" id="CHEBI:58349"/>
        <dbReference type="ChEBI" id="CHEBI:88118"/>
        <dbReference type="EC" id="1.14.13.208"/>
    </reaction>
</comment>
<dbReference type="Gene3D" id="3.40.50.80">
    <property type="entry name" value="Nucleotide-binding domain of ferredoxin-NADP reductase (FNR) module"/>
    <property type="match status" value="1"/>
</dbReference>
<feature type="binding site" evidence="10">
    <location>
        <position position="239"/>
    </location>
    <ligand>
        <name>NADP(+)</name>
        <dbReference type="ChEBI" id="CHEBI:58349"/>
    </ligand>
</feature>
<comment type="cofactor">
    <cofactor evidence="1">
        <name>FAD</name>
        <dbReference type="ChEBI" id="CHEBI:57692"/>
    </cofactor>
</comment>
<dbReference type="Gene3D" id="3.30.70.20">
    <property type="match status" value="1"/>
</dbReference>
<feature type="binding site" evidence="10">
    <location>
        <position position="426"/>
    </location>
    <ligand>
        <name>NADP(+)</name>
        <dbReference type="ChEBI" id="CHEBI:58349"/>
    </ligand>
</feature>
<dbReference type="OrthoDB" id="9816402at2"/>
<dbReference type="Gene3D" id="2.40.30.10">
    <property type="entry name" value="Translation factors"/>
    <property type="match status" value="1"/>
</dbReference>
<evidence type="ECO:0000256" key="2">
    <source>
        <dbReference type="ARBA" id="ARBA00022630"/>
    </source>
</evidence>
<dbReference type="SUPFAM" id="SSF52343">
    <property type="entry name" value="Ferredoxin reductase-like, C-terminal NADP-linked domain"/>
    <property type="match status" value="1"/>
</dbReference>
<dbReference type="GO" id="GO:0016491">
    <property type="term" value="F:oxidoreductase activity"/>
    <property type="evidence" value="ECO:0007669"/>
    <property type="project" value="UniProtKB-KW"/>
</dbReference>
<dbReference type="EC" id="1.14.13.208" evidence="9"/>
<dbReference type="InterPro" id="IPR017896">
    <property type="entry name" value="4Fe4S_Fe-S-bd"/>
</dbReference>
<dbReference type="NCBIfam" id="TIGR03224">
    <property type="entry name" value="benzo_boxA"/>
    <property type="match status" value="1"/>
</dbReference>
<comment type="subunit">
    <text evidence="9">Homodimer.</text>
</comment>
<keyword evidence="6 9" id="KW-0560">Oxidoreductase</keyword>
<gene>
    <name evidence="13" type="ORF">CAL15_08655</name>
</gene>
<dbReference type="KEGG" id="bgm:CAL15_08655"/>
<dbReference type="InterPro" id="IPR015701">
    <property type="entry name" value="FNR"/>
</dbReference>
<evidence type="ECO:0000256" key="8">
    <source>
        <dbReference type="ARBA" id="ARBA00023014"/>
    </source>
</evidence>
<evidence type="ECO:0000256" key="6">
    <source>
        <dbReference type="ARBA" id="ARBA00023002"/>
    </source>
</evidence>
<evidence type="ECO:0000256" key="5">
    <source>
        <dbReference type="ARBA" id="ARBA00022857"/>
    </source>
</evidence>
<dbReference type="RefSeq" id="WP_086078215.1">
    <property type="nucleotide sequence ID" value="NZ_CP021111.1"/>
</dbReference>
<dbReference type="PANTHER" id="PTHR43314">
    <property type="match status" value="1"/>
</dbReference>
<organism evidence="13 14">
    <name type="scientific">Bordetella genomosp. 13</name>
    <dbReference type="NCBI Taxonomy" id="463040"/>
    <lineage>
        <taxon>Bacteria</taxon>
        <taxon>Pseudomonadati</taxon>
        <taxon>Pseudomonadota</taxon>
        <taxon>Betaproteobacteria</taxon>
        <taxon>Burkholderiales</taxon>
        <taxon>Alcaligenaceae</taxon>
        <taxon>Bordetella</taxon>
    </lineage>
</organism>
<dbReference type="InterPro" id="IPR001433">
    <property type="entry name" value="OxRdtase_FAD/NAD-bd"/>
</dbReference>
<reference evidence="13 14" key="1">
    <citation type="submission" date="2017-05" db="EMBL/GenBank/DDBJ databases">
        <title>Complete and WGS of Bordetella genogroups.</title>
        <authorList>
            <person name="Spilker T."/>
            <person name="LiPuma J."/>
        </authorList>
    </citation>
    <scope>NUCLEOTIDE SEQUENCE [LARGE SCALE GENOMIC DNA]</scope>
    <source>
        <strain evidence="13 14">AU7206</strain>
    </source>
</reference>
<feature type="binding site" evidence="10">
    <location>
        <position position="294"/>
    </location>
    <ligand>
        <name>NADP(+)</name>
        <dbReference type="ChEBI" id="CHEBI:58349"/>
    </ligand>
</feature>
<dbReference type="EMBL" id="CP021111">
    <property type="protein sequence ID" value="ARP94450.1"/>
    <property type="molecule type" value="Genomic_DNA"/>
</dbReference>
<feature type="binding site" evidence="10">
    <location>
        <position position="219"/>
    </location>
    <ligand>
        <name>NADP(+)</name>
        <dbReference type="ChEBI" id="CHEBI:58349"/>
    </ligand>
</feature>
<feature type="domain" description="4Fe-4S ferredoxin-type" evidence="11">
    <location>
        <begin position="11"/>
        <end position="40"/>
    </location>
</feature>
<sequence length="428" mass="46762">MNAPLPPQVLKQHLIDPEICIRCNTCEETCPIDAITHDGRNYVVDPAICNGCMACVPPCPTGSIDNWRMVLREQAYTLDEQFGWDELPGEKPLPADGAVADAAADYAVAGAAAADQQAATAEAAAMLAEPAVAYVAPGSTVPPWSAAHPYVNLYTHKTPITATVVGNYRVTDDDTDSDIHHIVLDFGKLPFPVLEGQSIGILPPGADAQGRAHHARQYSLASPRDGERPGYNNLSLTVKRVTETHEGQPFQGVCSNYLCDLAKGDRVQVIGPFGNTFLMPNHPRANLVMICTGTGAAPMRAMTEHCRRRLEQGVNGKLMLFFGARTQRELPYFGPLMKLPKDFIDINLALSRETGQPKRYVQDAIRERAADMAALLADEETYLYVCGLKGMEAGVLHALREVVEQAGRQWEPLHAELRTQGRLHLETY</sequence>
<evidence type="ECO:0000313" key="13">
    <source>
        <dbReference type="EMBL" id="ARP94450.1"/>
    </source>
</evidence>
<evidence type="ECO:0000313" key="14">
    <source>
        <dbReference type="Proteomes" id="UP000194161"/>
    </source>
</evidence>
<dbReference type="PROSITE" id="PS00198">
    <property type="entry name" value="4FE4S_FER_1"/>
    <property type="match status" value="1"/>
</dbReference>
<evidence type="ECO:0000259" key="12">
    <source>
        <dbReference type="PROSITE" id="PS51384"/>
    </source>
</evidence>
<dbReference type="Proteomes" id="UP000194161">
    <property type="component" value="Chromosome"/>
</dbReference>
<keyword evidence="14" id="KW-1185">Reference proteome</keyword>
<evidence type="ECO:0000259" key="11">
    <source>
        <dbReference type="PROSITE" id="PS51379"/>
    </source>
</evidence>
<accession>A0A1W6ZBB9</accession>
<keyword evidence="7" id="KW-0408">Iron</keyword>
<dbReference type="InterPro" id="IPR001709">
    <property type="entry name" value="Flavoprot_Pyr_Nucl_cyt_Rdtase"/>
</dbReference>
<name>A0A1W6ZBB9_9BORD</name>
<feature type="domain" description="FAD-binding FR-type" evidence="12">
    <location>
        <begin position="157"/>
        <end position="279"/>
    </location>
</feature>
<dbReference type="SUPFAM" id="SSF63380">
    <property type="entry name" value="Riboflavin synthase domain-like"/>
    <property type="match status" value="1"/>
</dbReference>
<keyword evidence="2 9" id="KW-0285">Flavoprotein</keyword>
<dbReference type="PRINTS" id="PR00371">
    <property type="entry name" value="FPNCR"/>
</dbReference>
<dbReference type="GO" id="GO:0051536">
    <property type="term" value="F:iron-sulfur cluster binding"/>
    <property type="evidence" value="ECO:0007669"/>
    <property type="project" value="UniProtKB-KW"/>
</dbReference>
<dbReference type="PIRSF" id="PIRSF000361">
    <property type="entry name" value="Frd-NADP+_RD"/>
    <property type="match status" value="1"/>
</dbReference>
<dbReference type="SUPFAM" id="SSF54862">
    <property type="entry name" value="4Fe-4S ferredoxins"/>
    <property type="match status" value="1"/>
</dbReference>
<dbReference type="InterPro" id="IPR017900">
    <property type="entry name" value="4Fe4S_Fe_S_CS"/>
</dbReference>
<feature type="binding site" evidence="10">
    <location>
        <position position="358"/>
    </location>
    <ligand>
        <name>NADP(+)</name>
        <dbReference type="ChEBI" id="CHEBI:58349"/>
    </ligand>
</feature>
<protein>
    <recommendedName>
        <fullName evidence="9">Benzoyl-CoA oxygenase component A</fullName>
        <ecNumber evidence="9">1.14.13.208</ecNumber>
    </recommendedName>
</protein>
<evidence type="ECO:0000256" key="10">
    <source>
        <dbReference type="PIRSR" id="PIRSR000361-1"/>
    </source>
</evidence>
<dbReference type="InterPro" id="IPR017927">
    <property type="entry name" value="FAD-bd_FR_type"/>
</dbReference>
<dbReference type="AlphaFoldDB" id="A0A1W6ZBB9"/>
<dbReference type="Pfam" id="PF00175">
    <property type="entry name" value="NAD_binding_1"/>
    <property type="match status" value="1"/>
</dbReference>
<evidence type="ECO:0000256" key="3">
    <source>
        <dbReference type="ARBA" id="ARBA00022723"/>
    </source>
</evidence>
<proteinExistence type="predicted"/>
<dbReference type="InterPro" id="IPR017634">
    <property type="entry name" value="Benzoyl_CoA_Oase_BoxA"/>
</dbReference>